<keyword evidence="1" id="KW-0808">Transferase</keyword>
<dbReference type="CDD" id="cd01941">
    <property type="entry name" value="YeiC_kinase_like"/>
    <property type="match status" value="1"/>
</dbReference>
<organism evidence="4 5">
    <name type="scientific">Paroceanicella profunda</name>
    <dbReference type="NCBI Taxonomy" id="2579971"/>
    <lineage>
        <taxon>Bacteria</taxon>
        <taxon>Pseudomonadati</taxon>
        <taxon>Pseudomonadota</taxon>
        <taxon>Alphaproteobacteria</taxon>
        <taxon>Rhodobacterales</taxon>
        <taxon>Paracoccaceae</taxon>
        <taxon>Paroceanicella</taxon>
    </lineage>
</organism>
<dbReference type="RefSeq" id="WP_138576174.1">
    <property type="nucleotide sequence ID" value="NZ_CP040820.1"/>
</dbReference>
<keyword evidence="5" id="KW-1185">Reference proteome</keyword>
<name>A0A5B8G5T0_9RHOB</name>
<dbReference type="Gene3D" id="1.10.10.10">
    <property type="entry name" value="Winged helix-like DNA-binding domain superfamily/Winged helix DNA-binding domain"/>
    <property type="match status" value="1"/>
</dbReference>
<evidence type="ECO:0000313" key="4">
    <source>
        <dbReference type="EMBL" id="QDL94393.1"/>
    </source>
</evidence>
<protein>
    <submittedName>
        <fullName evidence="4">Winged helix-turn-helix transcriptional regulator</fullName>
    </submittedName>
</protein>
<dbReference type="PROSITE" id="PS00583">
    <property type="entry name" value="PFKB_KINASES_1"/>
    <property type="match status" value="1"/>
</dbReference>
<dbReference type="AlphaFoldDB" id="A0A5B8G5T0"/>
<dbReference type="PANTHER" id="PTHR10584:SF166">
    <property type="entry name" value="RIBOKINASE"/>
    <property type="match status" value="1"/>
</dbReference>
<sequence length="368" mass="37805">MTDLGQQEAAVLDCISRNPFAGQQELADTLGLARSTVAAHVSALIRKGYILGRGYVLPGPRRAVCLGGAVLDRKYRALGEVVAGTSNPVEGHRSFGGVARNVAETLAALGVQTSFVTAVGDDEGGRQILDHLQARGVDVSRVQRGAGQATAEYAAILDAAGELVLGIADMAIFDTLTPDALARVWPHLAGADRVFCDCNLPAETLAGLITRARGARFRLAIDAVSTHKVRRLPEVLEGVDLMFLNLDEAGAVLGARPDSLRAAAAAIVARGAAQALVSDGPRGIAVADASGVRLLPAVPARPVDITGAGDAMIAGTLYRLFAGDPLSGAARVGALLGALATECPGSVIDGLSATWLADRFDRLPAAAS</sequence>
<keyword evidence="2" id="KW-0418">Kinase</keyword>
<reference evidence="4 5" key="1">
    <citation type="submission" date="2019-06" db="EMBL/GenBank/DDBJ databases">
        <title>Genome sequence of Rhodobacteraceae bacterium D4M1.</title>
        <authorList>
            <person name="Cao J."/>
        </authorList>
    </citation>
    <scope>NUCLEOTIDE SEQUENCE [LARGE SCALE GENOMIC DNA]</scope>
    <source>
        <strain evidence="4 5">D4M1</strain>
        <plasmid evidence="5">pd4m1b</plasmid>
    </source>
</reference>
<dbReference type="Pfam" id="PF00294">
    <property type="entry name" value="PfkB"/>
    <property type="match status" value="1"/>
</dbReference>
<dbReference type="InterPro" id="IPR036388">
    <property type="entry name" value="WH-like_DNA-bd_sf"/>
</dbReference>
<feature type="domain" description="Carbohydrate kinase PfkB" evidence="3">
    <location>
        <begin position="64"/>
        <end position="347"/>
    </location>
</feature>
<evidence type="ECO:0000256" key="1">
    <source>
        <dbReference type="ARBA" id="ARBA00022679"/>
    </source>
</evidence>
<dbReference type="SUPFAM" id="SSF46785">
    <property type="entry name" value="Winged helix' DNA-binding domain"/>
    <property type="match status" value="1"/>
</dbReference>
<dbReference type="Proteomes" id="UP000305888">
    <property type="component" value="Plasmid pD4M1B"/>
</dbReference>
<dbReference type="PANTHER" id="PTHR10584">
    <property type="entry name" value="SUGAR KINASE"/>
    <property type="match status" value="1"/>
</dbReference>
<dbReference type="OrthoDB" id="7869371at2"/>
<dbReference type="EMBL" id="CP040820">
    <property type="protein sequence ID" value="QDL94393.1"/>
    <property type="molecule type" value="Genomic_DNA"/>
</dbReference>
<dbReference type="GO" id="GO:0016301">
    <property type="term" value="F:kinase activity"/>
    <property type="evidence" value="ECO:0007669"/>
    <property type="project" value="UniProtKB-KW"/>
</dbReference>
<dbReference type="SUPFAM" id="SSF53613">
    <property type="entry name" value="Ribokinase-like"/>
    <property type="match status" value="1"/>
</dbReference>
<evidence type="ECO:0000256" key="2">
    <source>
        <dbReference type="ARBA" id="ARBA00022777"/>
    </source>
</evidence>
<dbReference type="Gene3D" id="3.40.1190.20">
    <property type="match status" value="1"/>
</dbReference>
<dbReference type="InterPro" id="IPR011611">
    <property type="entry name" value="PfkB_dom"/>
</dbReference>
<keyword evidence="4" id="KW-0614">Plasmid</keyword>
<evidence type="ECO:0000313" key="5">
    <source>
        <dbReference type="Proteomes" id="UP000305888"/>
    </source>
</evidence>
<dbReference type="KEGG" id="ppru:FDP22_21205"/>
<dbReference type="InterPro" id="IPR029056">
    <property type="entry name" value="Ribokinase-like"/>
</dbReference>
<accession>A0A5B8G5T0</accession>
<proteinExistence type="predicted"/>
<dbReference type="Pfam" id="PF13412">
    <property type="entry name" value="HTH_24"/>
    <property type="match status" value="1"/>
</dbReference>
<dbReference type="InterPro" id="IPR036390">
    <property type="entry name" value="WH_DNA-bd_sf"/>
</dbReference>
<geneLocation type="plasmid" evidence="5">
    <name>pd4m1b</name>
</geneLocation>
<gene>
    <name evidence="4" type="ORF">FDP22_21205</name>
</gene>
<dbReference type="InterPro" id="IPR002173">
    <property type="entry name" value="Carboh/pur_kinase_PfkB_CS"/>
</dbReference>
<evidence type="ECO:0000259" key="3">
    <source>
        <dbReference type="Pfam" id="PF00294"/>
    </source>
</evidence>